<dbReference type="CDD" id="cd00805">
    <property type="entry name" value="TyrRS_core"/>
    <property type="match status" value="1"/>
</dbReference>
<dbReference type="GO" id="GO:0005829">
    <property type="term" value="C:cytosol"/>
    <property type="evidence" value="ECO:0007669"/>
    <property type="project" value="TreeGrafter"/>
</dbReference>
<protein>
    <recommendedName>
        <fullName evidence="8">Tyrosine--tRNA ligase</fullName>
        <ecNumber evidence="8">6.1.1.1</ecNumber>
    </recommendedName>
    <alternativeName>
        <fullName evidence="8">Tyrosyl-tRNA synthetase</fullName>
        <shortName evidence="8">TyrRS</shortName>
    </alternativeName>
</protein>
<dbReference type="PANTHER" id="PTHR11766:SF0">
    <property type="entry name" value="TYROSINE--TRNA LIGASE, MITOCHONDRIAL"/>
    <property type="match status" value="1"/>
</dbReference>
<dbReference type="HAMAP" id="MF_02006">
    <property type="entry name" value="Tyr_tRNA_synth_type1"/>
    <property type="match status" value="1"/>
</dbReference>
<feature type="binding site" evidence="8">
    <location>
        <position position="241"/>
    </location>
    <ligand>
        <name>ATP</name>
        <dbReference type="ChEBI" id="CHEBI:30616"/>
    </ligand>
</feature>
<gene>
    <name evidence="8" type="primary">tyrS</name>
    <name evidence="11" type="ORF">HYG85_02605</name>
</gene>
<dbReference type="GO" id="GO:0006437">
    <property type="term" value="P:tyrosyl-tRNA aminoacylation"/>
    <property type="evidence" value="ECO:0007669"/>
    <property type="project" value="UniProtKB-UniRule"/>
</dbReference>
<dbReference type="SMART" id="SM00363">
    <property type="entry name" value="S4"/>
    <property type="match status" value="1"/>
</dbReference>
<evidence type="ECO:0000256" key="9">
    <source>
        <dbReference type="PROSITE-ProRule" id="PRU00182"/>
    </source>
</evidence>
<dbReference type="EMBL" id="CP058561">
    <property type="protein sequence ID" value="QUH27862.1"/>
    <property type="molecule type" value="Genomic_DNA"/>
</dbReference>
<keyword evidence="12" id="KW-1185">Reference proteome</keyword>
<comment type="catalytic activity">
    <reaction evidence="7 8">
        <text>tRNA(Tyr) + L-tyrosine + ATP = L-tyrosyl-tRNA(Tyr) + AMP + diphosphate + H(+)</text>
        <dbReference type="Rhea" id="RHEA:10220"/>
        <dbReference type="Rhea" id="RHEA-COMP:9706"/>
        <dbReference type="Rhea" id="RHEA-COMP:9707"/>
        <dbReference type="ChEBI" id="CHEBI:15378"/>
        <dbReference type="ChEBI" id="CHEBI:30616"/>
        <dbReference type="ChEBI" id="CHEBI:33019"/>
        <dbReference type="ChEBI" id="CHEBI:58315"/>
        <dbReference type="ChEBI" id="CHEBI:78442"/>
        <dbReference type="ChEBI" id="CHEBI:78536"/>
        <dbReference type="ChEBI" id="CHEBI:456215"/>
        <dbReference type="EC" id="6.1.1.1"/>
    </reaction>
</comment>
<dbReference type="CDD" id="cd00165">
    <property type="entry name" value="S4"/>
    <property type="match status" value="1"/>
</dbReference>
<evidence type="ECO:0000256" key="2">
    <source>
        <dbReference type="ARBA" id="ARBA00022741"/>
    </source>
</evidence>
<keyword evidence="8" id="KW-0963">Cytoplasm</keyword>
<keyword evidence="4 9" id="KW-0694">RNA-binding</keyword>
<proteinExistence type="inferred from homology"/>
<comment type="subunit">
    <text evidence="8">Homodimer.</text>
</comment>
<dbReference type="Gene3D" id="3.40.50.620">
    <property type="entry name" value="HUPs"/>
    <property type="match status" value="1"/>
</dbReference>
<name>A0A8J8SAN5_9FIRM</name>
<dbReference type="PANTHER" id="PTHR11766">
    <property type="entry name" value="TYROSYL-TRNA SYNTHETASE"/>
    <property type="match status" value="1"/>
</dbReference>
<dbReference type="EC" id="6.1.1.1" evidence="8"/>
<keyword evidence="2 8" id="KW-0547">Nucleotide-binding</keyword>
<reference evidence="11 12" key="1">
    <citation type="submission" date="2020-07" db="EMBL/GenBank/DDBJ databases">
        <title>Vallitalea guaymasensis genome.</title>
        <authorList>
            <person name="Postec A."/>
        </authorList>
    </citation>
    <scope>NUCLEOTIDE SEQUENCE [LARGE SCALE GENOMIC DNA]</scope>
    <source>
        <strain evidence="11 12">Ra1766G1</strain>
    </source>
</reference>
<evidence type="ECO:0000256" key="1">
    <source>
        <dbReference type="ARBA" id="ARBA00022598"/>
    </source>
</evidence>
<evidence type="ECO:0000256" key="8">
    <source>
        <dbReference type="HAMAP-Rule" id="MF_02006"/>
    </source>
</evidence>
<dbReference type="InterPro" id="IPR001412">
    <property type="entry name" value="aa-tRNA-synth_I_CS"/>
</dbReference>
<organism evidence="11 12">
    <name type="scientific">Vallitalea guaymasensis</name>
    <dbReference type="NCBI Taxonomy" id="1185412"/>
    <lineage>
        <taxon>Bacteria</taxon>
        <taxon>Bacillati</taxon>
        <taxon>Bacillota</taxon>
        <taxon>Clostridia</taxon>
        <taxon>Lachnospirales</taxon>
        <taxon>Vallitaleaceae</taxon>
        <taxon>Vallitalea</taxon>
    </lineage>
</organism>
<feature type="binding site" evidence="8">
    <location>
        <position position="37"/>
    </location>
    <ligand>
        <name>L-tyrosine</name>
        <dbReference type="ChEBI" id="CHEBI:58315"/>
    </ligand>
</feature>
<evidence type="ECO:0000259" key="10">
    <source>
        <dbReference type="SMART" id="SM00363"/>
    </source>
</evidence>
<evidence type="ECO:0000313" key="12">
    <source>
        <dbReference type="Proteomes" id="UP000677305"/>
    </source>
</evidence>
<dbReference type="NCBIfam" id="TIGR00234">
    <property type="entry name" value="tyrS"/>
    <property type="match status" value="1"/>
</dbReference>
<dbReference type="Proteomes" id="UP000677305">
    <property type="component" value="Chromosome"/>
</dbReference>
<dbReference type="InterPro" id="IPR002307">
    <property type="entry name" value="Tyr-tRNA-ligase"/>
</dbReference>
<dbReference type="InterPro" id="IPR024107">
    <property type="entry name" value="Tyr-tRNA-ligase_bac_1"/>
</dbReference>
<feature type="domain" description="RNA-binding S4" evidence="10">
    <location>
        <begin position="349"/>
        <end position="410"/>
    </location>
</feature>
<dbReference type="KEGG" id="vgu:HYG85_02605"/>
<keyword evidence="5 8" id="KW-0648">Protein biosynthesis</keyword>
<dbReference type="AlphaFoldDB" id="A0A8J8SAN5"/>
<dbReference type="PROSITE" id="PS50889">
    <property type="entry name" value="S4"/>
    <property type="match status" value="1"/>
</dbReference>
<feature type="binding site" evidence="8">
    <location>
        <position position="172"/>
    </location>
    <ligand>
        <name>L-tyrosine</name>
        <dbReference type="ChEBI" id="CHEBI:58315"/>
    </ligand>
</feature>
<dbReference type="Pfam" id="PF22421">
    <property type="entry name" value="SYY_C-terminal"/>
    <property type="match status" value="1"/>
</dbReference>
<dbReference type="PRINTS" id="PR01040">
    <property type="entry name" value="TRNASYNTHTYR"/>
</dbReference>
<feature type="binding site" evidence="8">
    <location>
        <position position="176"/>
    </location>
    <ligand>
        <name>L-tyrosine</name>
        <dbReference type="ChEBI" id="CHEBI:58315"/>
    </ligand>
</feature>
<dbReference type="InterPro" id="IPR014729">
    <property type="entry name" value="Rossmann-like_a/b/a_fold"/>
</dbReference>
<evidence type="ECO:0000256" key="4">
    <source>
        <dbReference type="ARBA" id="ARBA00022884"/>
    </source>
</evidence>
<evidence type="ECO:0000313" key="11">
    <source>
        <dbReference type="EMBL" id="QUH27862.1"/>
    </source>
</evidence>
<keyword evidence="3 8" id="KW-0067">ATP-binding</keyword>
<evidence type="ECO:0000256" key="3">
    <source>
        <dbReference type="ARBA" id="ARBA00022840"/>
    </source>
</evidence>
<dbReference type="InterPro" id="IPR036986">
    <property type="entry name" value="S4_RNA-bd_sf"/>
</dbReference>
<dbReference type="Pfam" id="PF00579">
    <property type="entry name" value="tRNA-synt_1b"/>
    <property type="match status" value="1"/>
</dbReference>
<dbReference type="InterPro" id="IPR024088">
    <property type="entry name" value="Tyr-tRNA-ligase_bac-type"/>
</dbReference>
<feature type="short sequence motif" description="'HIGH' region" evidence="8">
    <location>
        <begin position="42"/>
        <end position="51"/>
    </location>
</feature>
<evidence type="ECO:0000256" key="5">
    <source>
        <dbReference type="ARBA" id="ARBA00022917"/>
    </source>
</evidence>
<comment type="similarity">
    <text evidence="8">Belongs to the class-I aminoacyl-tRNA synthetase family. TyrS type 1 subfamily.</text>
</comment>
<dbReference type="InterPro" id="IPR002305">
    <property type="entry name" value="aa-tRNA-synth_Ic"/>
</dbReference>
<dbReference type="InterPro" id="IPR054608">
    <property type="entry name" value="SYY-like_C"/>
</dbReference>
<dbReference type="GO" id="GO:0005524">
    <property type="term" value="F:ATP binding"/>
    <property type="evidence" value="ECO:0007669"/>
    <property type="project" value="UniProtKB-UniRule"/>
</dbReference>
<dbReference type="SUPFAM" id="SSF52374">
    <property type="entry name" value="Nucleotidylyl transferase"/>
    <property type="match status" value="1"/>
</dbReference>
<evidence type="ECO:0000256" key="6">
    <source>
        <dbReference type="ARBA" id="ARBA00023146"/>
    </source>
</evidence>
<evidence type="ECO:0000256" key="7">
    <source>
        <dbReference type="ARBA" id="ARBA00048248"/>
    </source>
</evidence>
<dbReference type="Gene3D" id="3.10.290.10">
    <property type="entry name" value="RNA-binding S4 domain"/>
    <property type="match status" value="1"/>
</dbReference>
<feature type="short sequence motif" description="'KMSKS' region" evidence="8">
    <location>
        <begin position="238"/>
        <end position="242"/>
    </location>
</feature>
<comment type="function">
    <text evidence="8">Catalyzes the attachment of tyrosine to tRNA(Tyr) in a two-step reaction: tyrosine is first activated by ATP to form Tyr-AMP and then transferred to the acceptor end of tRNA(Tyr).</text>
</comment>
<keyword evidence="1 8" id="KW-0436">Ligase</keyword>
<dbReference type="GO" id="GO:0003723">
    <property type="term" value="F:RNA binding"/>
    <property type="evidence" value="ECO:0007669"/>
    <property type="project" value="UniProtKB-KW"/>
</dbReference>
<keyword evidence="6 8" id="KW-0030">Aminoacyl-tRNA synthetase</keyword>
<dbReference type="SUPFAM" id="SSF55174">
    <property type="entry name" value="Alpha-L RNA-binding motif"/>
    <property type="match status" value="1"/>
</dbReference>
<dbReference type="RefSeq" id="WP_212692162.1">
    <property type="nucleotide sequence ID" value="NZ_CP058561.1"/>
</dbReference>
<dbReference type="Gene3D" id="1.10.240.10">
    <property type="entry name" value="Tyrosyl-Transfer RNA Synthetase"/>
    <property type="match status" value="1"/>
</dbReference>
<dbReference type="GO" id="GO:0004831">
    <property type="term" value="F:tyrosine-tRNA ligase activity"/>
    <property type="evidence" value="ECO:0007669"/>
    <property type="project" value="UniProtKB-UniRule"/>
</dbReference>
<accession>A0A8J8SAN5</accession>
<dbReference type="InterPro" id="IPR002942">
    <property type="entry name" value="S4_RNA-bd"/>
</dbReference>
<comment type="subcellular location">
    <subcellularLocation>
        <location evidence="8">Cytoplasm</location>
    </subcellularLocation>
</comment>
<sequence>MDRNVFETLLERGYVYQSTHEEDIRESLNSGSPVTFYLGIDPTADSLHIGHFFALMMFRYLQDAGHRGILVIGGATALIGDPSGKSDMRKMLTKEQVAYNVEEVKRLASRFIKTDGDNPALILSNAEWINPYNFIDFMRDIGVHFNVNTMLSADAYSKRLEEGGLTFLEMGYMLMQSYDFVYLNKKYGCTLQIGGSDQWGNIVAGTNLGRKLNIANNDERDIMFGLTCPLLMTREGKKMGKTESGTLWVARDKTTVFDFYQYFYNVNDDDTEMLLRLFTRVPMDEIVDLCKEDIRGAKRLMAYEITKLVHGKEEADKVLKTITELFDKNKISSDMPAIEVEEKLIKDGISVIDLLFECEFVSTKSEGRRLIKQGGISINGVKVEDVDLVVGEDRVENGEIVLKRGKKKYLKVVVK</sequence>
<dbReference type="PROSITE" id="PS00178">
    <property type="entry name" value="AA_TRNA_LIGASE_I"/>
    <property type="match status" value="1"/>
</dbReference>